<dbReference type="InterPro" id="IPR050587">
    <property type="entry name" value="GNT1/Glycosyltrans_8"/>
</dbReference>
<evidence type="ECO:0000313" key="2">
    <source>
        <dbReference type="Proteomes" id="UP000036520"/>
    </source>
</evidence>
<dbReference type="InterPro" id="IPR029044">
    <property type="entry name" value="Nucleotide-diphossugar_trans"/>
</dbReference>
<dbReference type="Proteomes" id="UP000036520">
    <property type="component" value="Chromosome"/>
</dbReference>
<dbReference type="Gene3D" id="3.90.550.10">
    <property type="entry name" value="Spore Coat Polysaccharide Biosynthesis Protein SpsA, Chain A"/>
    <property type="match status" value="1"/>
</dbReference>
<dbReference type="Pfam" id="PF01501">
    <property type="entry name" value="Glyco_transf_8"/>
    <property type="match status" value="1"/>
</dbReference>
<keyword evidence="2" id="KW-1185">Reference proteome</keyword>
<name>A0A0H4PEE1_9BACT</name>
<dbReference type="STRING" id="320787.CA2015_3240"/>
<dbReference type="PANTHER" id="PTHR11183">
    <property type="entry name" value="GLYCOGENIN SUBFAMILY MEMBER"/>
    <property type="match status" value="1"/>
</dbReference>
<dbReference type="SUPFAM" id="SSF53448">
    <property type="entry name" value="Nucleotide-diphospho-sugar transferases"/>
    <property type="match status" value="1"/>
</dbReference>
<accession>A0A0H4PEE1</accession>
<sequence length="266" mass="31563">MRYVLVTVCSPEFFLGTKVLIQSFLKENSWYEGEIIVINDGLTSYQKNELEERFNVSFVEIGAGLNDKITHLIKVFPHFHHFKSRFYSLECFSFQNYDKILFCDSDLLCTGDIRRLYENEENFSAAWDYRKIMGYVRHQDSFMFSKPEFVPEKFKEFFISGLFNTGVMAIGATLVKQNAYQRILYELIPETYEKIKTGHTDTVVLNKLFLDQVTWLDQNYNAYWPITSNMATVEGFIHFIGKQKPWSANIDHKNKWVRKWWEYANE</sequence>
<dbReference type="GO" id="GO:0016757">
    <property type="term" value="F:glycosyltransferase activity"/>
    <property type="evidence" value="ECO:0007669"/>
    <property type="project" value="InterPro"/>
</dbReference>
<proteinExistence type="predicted"/>
<evidence type="ECO:0000313" key="1">
    <source>
        <dbReference type="EMBL" id="AKP52634.1"/>
    </source>
</evidence>
<dbReference type="RefSeq" id="WP_048642829.1">
    <property type="nucleotide sequence ID" value="NZ_CP012040.1"/>
</dbReference>
<gene>
    <name evidence="1" type="ORF">CA2015_3240</name>
</gene>
<dbReference type="AlphaFoldDB" id="A0A0H4PEE1"/>
<dbReference type="OrthoDB" id="695971at2"/>
<dbReference type="InterPro" id="IPR002495">
    <property type="entry name" value="Glyco_trans_8"/>
</dbReference>
<reference evidence="1 2" key="1">
    <citation type="submission" date="2015-07" db="EMBL/GenBank/DDBJ databases">
        <authorList>
            <person name="Kim K.M."/>
        </authorList>
    </citation>
    <scope>NUCLEOTIDE SEQUENCE [LARGE SCALE GENOMIC DNA]</scope>
    <source>
        <strain evidence="1 2">KCTC 12363</strain>
    </source>
</reference>
<protein>
    <recommendedName>
        <fullName evidence="3">Glycosyl transferase family 8</fullName>
    </recommendedName>
</protein>
<dbReference type="EMBL" id="CP012040">
    <property type="protein sequence ID" value="AKP52634.1"/>
    <property type="molecule type" value="Genomic_DNA"/>
</dbReference>
<organism evidence="1 2">
    <name type="scientific">Cyclobacterium amurskyense</name>
    <dbReference type="NCBI Taxonomy" id="320787"/>
    <lineage>
        <taxon>Bacteria</taxon>
        <taxon>Pseudomonadati</taxon>
        <taxon>Bacteroidota</taxon>
        <taxon>Cytophagia</taxon>
        <taxon>Cytophagales</taxon>
        <taxon>Cyclobacteriaceae</taxon>
        <taxon>Cyclobacterium</taxon>
    </lineage>
</organism>
<dbReference type="KEGG" id="camu:CA2015_3240"/>
<evidence type="ECO:0008006" key="3">
    <source>
        <dbReference type="Google" id="ProtNLM"/>
    </source>
</evidence>